<proteinExistence type="predicted"/>
<keyword evidence="2" id="KW-0808">Transferase</keyword>
<evidence type="ECO:0000313" key="3">
    <source>
        <dbReference type="Proteomes" id="UP001174932"/>
    </source>
</evidence>
<gene>
    <name evidence="2" type="ORF">Q4481_00805</name>
</gene>
<dbReference type="InterPro" id="IPR001173">
    <property type="entry name" value="Glyco_trans_2-like"/>
</dbReference>
<organism evidence="2 3">
    <name type="scientific">Rhizobium alvei</name>
    <dbReference type="NCBI Taxonomy" id="1132659"/>
    <lineage>
        <taxon>Bacteria</taxon>
        <taxon>Pseudomonadati</taxon>
        <taxon>Pseudomonadota</taxon>
        <taxon>Alphaproteobacteria</taxon>
        <taxon>Hyphomicrobiales</taxon>
        <taxon>Rhizobiaceae</taxon>
        <taxon>Rhizobium/Agrobacterium group</taxon>
        <taxon>Rhizobium</taxon>
    </lineage>
</organism>
<protein>
    <submittedName>
        <fullName evidence="2">Glycosyltransferase</fullName>
        <ecNumber evidence="2">2.4.-.-</ecNumber>
    </submittedName>
</protein>
<dbReference type="EC" id="2.4.-.-" evidence="2"/>
<dbReference type="InterPro" id="IPR029044">
    <property type="entry name" value="Nucleotide-diphossugar_trans"/>
</dbReference>
<dbReference type="Pfam" id="PF00535">
    <property type="entry name" value="Glycos_transf_2"/>
    <property type="match status" value="1"/>
</dbReference>
<reference evidence="2" key="2">
    <citation type="submission" date="2023-07" db="EMBL/GenBank/DDBJ databases">
        <authorList>
            <person name="Shen H."/>
        </authorList>
    </citation>
    <scope>NUCLEOTIDE SEQUENCE</scope>
    <source>
        <strain evidence="2">TNR-22</strain>
    </source>
</reference>
<dbReference type="EMBL" id="JAUOZU010000001">
    <property type="protein sequence ID" value="MDO6962472.1"/>
    <property type="molecule type" value="Genomic_DNA"/>
</dbReference>
<reference evidence="2" key="1">
    <citation type="journal article" date="2015" name="Int. J. Syst. Evol. Microbiol.">
        <title>Rhizobium alvei sp. nov., isolated from a freshwater river.</title>
        <authorList>
            <person name="Sheu S.Y."/>
            <person name="Huang H.W."/>
            <person name="Young C.C."/>
            <person name="Chen W.M."/>
        </authorList>
    </citation>
    <scope>NUCLEOTIDE SEQUENCE</scope>
    <source>
        <strain evidence="2">TNR-22</strain>
    </source>
</reference>
<dbReference type="CDD" id="cd00761">
    <property type="entry name" value="Glyco_tranf_GTA_type"/>
    <property type="match status" value="1"/>
</dbReference>
<sequence>MMTPTLSICVPSRNRQVYFQQTIKALVASHRPDVEFIFTDNSDDPSVMNEFIEPYLADPRVKYIPTGEHIRPMMENWEVSAARTSGRWITFIGDDDFMDPEAAGLFARIEAADPSVDAIDWSKLNYFWPDEERRAVSQPVLLQTEIHRVPKSVLRERAFKWQSARQVVVSGFSIYHGAVSRRLFDKIRTLYGRQFEHPIVDYDSVMKIIMNGENFVFCRRPLSVLGVCPLSQSAALGNRDKADKTQADFHKDHAISMDDWDCYSDFPFRSRHGVTACIGMVHHWFSRTYGHDFSGFEANFAEACAHQCNQSQDEHQFALFESAYREAFTYWKGGRYLKHFKPEFRKAAPQEPFTGYLEPNLYLMERSRWTRTAGDFYRLAAGIMVPLPTLEINLELKVDERPLDAIRAERRAAGLR</sequence>
<evidence type="ECO:0000313" key="2">
    <source>
        <dbReference type="EMBL" id="MDO6962472.1"/>
    </source>
</evidence>
<evidence type="ECO:0000259" key="1">
    <source>
        <dbReference type="Pfam" id="PF00535"/>
    </source>
</evidence>
<keyword evidence="3" id="KW-1185">Reference proteome</keyword>
<dbReference type="SUPFAM" id="SSF53448">
    <property type="entry name" value="Nucleotide-diphospho-sugar transferases"/>
    <property type="match status" value="1"/>
</dbReference>
<keyword evidence="2" id="KW-0328">Glycosyltransferase</keyword>
<accession>A0ABT8YFJ8</accession>
<comment type="caution">
    <text evidence="2">The sequence shown here is derived from an EMBL/GenBank/DDBJ whole genome shotgun (WGS) entry which is preliminary data.</text>
</comment>
<dbReference type="GO" id="GO:0016757">
    <property type="term" value="F:glycosyltransferase activity"/>
    <property type="evidence" value="ECO:0007669"/>
    <property type="project" value="UniProtKB-KW"/>
</dbReference>
<name>A0ABT8YFJ8_9HYPH</name>
<feature type="domain" description="Glycosyltransferase 2-like" evidence="1">
    <location>
        <begin position="7"/>
        <end position="148"/>
    </location>
</feature>
<dbReference type="Gene3D" id="3.90.550.10">
    <property type="entry name" value="Spore Coat Polysaccharide Biosynthesis Protein SpsA, Chain A"/>
    <property type="match status" value="1"/>
</dbReference>
<dbReference type="Proteomes" id="UP001174932">
    <property type="component" value="Unassembled WGS sequence"/>
</dbReference>
<dbReference type="RefSeq" id="WP_304374303.1">
    <property type="nucleotide sequence ID" value="NZ_JAUOZU010000001.1"/>
</dbReference>